<dbReference type="PANTHER" id="PTHR34295">
    <property type="entry name" value="BIOTIN TRANSPORTER BIOY"/>
    <property type="match status" value="1"/>
</dbReference>
<feature type="transmembrane region" description="Helical" evidence="3">
    <location>
        <begin position="132"/>
        <end position="156"/>
    </location>
</feature>
<dbReference type="Proteomes" id="UP001320898">
    <property type="component" value="Unassembled WGS sequence"/>
</dbReference>
<comment type="caution">
    <text evidence="4">The sequence shown here is derived from an EMBL/GenBank/DDBJ whole genome shotgun (WGS) entry which is preliminary data.</text>
</comment>
<sequence length="196" mass="20250">MNASATASLKPTFSPLDLQHRPLAWKIGAVIFGSLFLALSSYIEVPMFPVPMTMQTFAVALVGALYGWRLGGLTITAWLVEGALGMPVLAGGAAGAHHFVGPTGGYLFAFPIAGMAMGWLAEQGWNGHRVGLAFVGMLISNAICLVLGAAWLAVLIGVEPAVMAGVVPFVFGAILKSALGAATLKAMTRGPKRAAE</sequence>
<keyword evidence="2 3" id="KW-0472">Membrane</keyword>
<dbReference type="PIRSF" id="PIRSF016661">
    <property type="entry name" value="BioY"/>
    <property type="match status" value="1"/>
</dbReference>
<feature type="transmembrane region" description="Helical" evidence="3">
    <location>
        <begin position="162"/>
        <end position="184"/>
    </location>
</feature>
<dbReference type="RefSeq" id="WP_261615098.1">
    <property type="nucleotide sequence ID" value="NZ_JALIDZ010000003.1"/>
</dbReference>
<comment type="subcellular location">
    <subcellularLocation>
        <location evidence="2">Cell membrane</location>
        <topology evidence="2">Multi-pass membrane protein</topology>
    </subcellularLocation>
</comment>
<proteinExistence type="inferred from homology"/>
<evidence type="ECO:0000256" key="3">
    <source>
        <dbReference type="SAM" id="Phobius"/>
    </source>
</evidence>
<feature type="transmembrane region" description="Helical" evidence="3">
    <location>
        <begin position="99"/>
        <end position="120"/>
    </location>
</feature>
<dbReference type="Gene3D" id="1.10.1760.20">
    <property type="match status" value="1"/>
</dbReference>
<reference evidence="4 5" key="1">
    <citation type="submission" date="2022-04" db="EMBL/GenBank/DDBJ databases">
        <authorList>
            <person name="Ye Y.-Q."/>
            <person name="Du Z.-J."/>
        </authorList>
    </citation>
    <scope>NUCLEOTIDE SEQUENCE [LARGE SCALE GENOMIC DNA]</scope>
    <source>
        <strain evidence="4 5">A6E488</strain>
    </source>
</reference>
<dbReference type="EMBL" id="JALIDZ010000003">
    <property type="protein sequence ID" value="MCT8971517.1"/>
    <property type="molecule type" value="Genomic_DNA"/>
</dbReference>
<keyword evidence="2" id="KW-1003">Cell membrane</keyword>
<dbReference type="AlphaFoldDB" id="A0AAW5QWZ5"/>
<evidence type="ECO:0000256" key="1">
    <source>
        <dbReference type="ARBA" id="ARBA00010692"/>
    </source>
</evidence>
<gene>
    <name evidence="4" type="ORF">MUB46_06600</name>
</gene>
<feature type="transmembrane region" description="Helical" evidence="3">
    <location>
        <begin position="57"/>
        <end position="79"/>
    </location>
</feature>
<name>A0AAW5QWZ5_9HYPH</name>
<comment type="similarity">
    <text evidence="1 2">Belongs to the BioY family.</text>
</comment>
<protein>
    <recommendedName>
        <fullName evidence="2">Biotin transporter</fullName>
    </recommendedName>
</protein>
<keyword evidence="3" id="KW-0812">Transmembrane</keyword>
<organism evidence="4 5">
    <name type="scientific">Microbaculum marinisediminis</name>
    <dbReference type="NCBI Taxonomy" id="2931392"/>
    <lineage>
        <taxon>Bacteria</taxon>
        <taxon>Pseudomonadati</taxon>
        <taxon>Pseudomonadota</taxon>
        <taxon>Alphaproteobacteria</taxon>
        <taxon>Hyphomicrobiales</taxon>
        <taxon>Tepidamorphaceae</taxon>
        <taxon>Microbaculum</taxon>
    </lineage>
</organism>
<dbReference type="PANTHER" id="PTHR34295:SF1">
    <property type="entry name" value="BIOTIN TRANSPORTER BIOY"/>
    <property type="match status" value="1"/>
</dbReference>
<feature type="transmembrane region" description="Helical" evidence="3">
    <location>
        <begin position="23"/>
        <end position="45"/>
    </location>
</feature>
<dbReference type="GO" id="GO:0015225">
    <property type="term" value="F:biotin transmembrane transporter activity"/>
    <property type="evidence" value="ECO:0007669"/>
    <property type="project" value="UniProtKB-UniRule"/>
</dbReference>
<evidence type="ECO:0000313" key="5">
    <source>
        <dbReference type="Proteomes" id="UP001320898"/>
    </source>
</evidence>
<dbReference type="Pfam" id="PF02632">
    <property type="entry name" value="BioY"/>
    <property type="match status" value="1"/>
</dbReference>
<keyword evidence="3" id="KW-1133">Transmembrane helix</keyword>
<dbReference type="GO" id="GO:0005886">
    <property type="term" value="C:plasma membrane"/>
    <property type="evidence" value="ECO:0007669"/>
    <property type="project" value="UniProtKB-SubCell"/>
</dbReference>
<dbReference type="InterPro" id="IPR003784">
    <property type="entry name" value="BioY"/>
</dbReference>
<keyword evidence="2" id="KW-0813">Transport</keyword>
<keyword evidence="5" id="KW-1185">Reference proteome</keyword>
<accession>A0AAW5QWZ5</accession>
<evidence type="ECO:0000256" key="2">
    <source>
        <dbReference type="PIRNR" id="PIRNR016661"/>
    </source>
</evidence>
<evidence type="ECO:0000313" key="4">
    <source>
        <dbReference type="EMBL" id="MCT8971517.1"/>
    </source>
</evidence>